<reference evidence="2" key="1">
    <citation type="journal article" date="2014" name="Int. J. Syst. Evol. Microbiol.">
        <title>Complete genome sequence of Corynebacterium casei LMG S-19264T (=DSM 44701T), isolated from a smear-ripened cheese.</title>
        <authorList>
            <consortium name="US DOE Joint Genome Institute (JGI-PGF)"/>
            <person name="Walter F."/>
            <person name="Albersmeier A."/>
            <person name="Kalinowski J."/>
            <person name="Ruckert C."/>
        </authorList>
    </citation>
    <scope>NUCLEOTIDE SEQUENCE</scope>
    <source>
        <strain evidence="2">JCM 17251</strain>
    </source>
</reference>
<dbReference type="SUPFAM" id="SSF52540">
    <property type="entry name" value="P-loop containing nucleoside triphosphate hydrolases"/>
    <property type="match status" value="1"/>
</dbReference>
<dbReference type="GO" id="GO:0005524">
    <property type="term" value="F:ATP binding"/>
    <property type="evidence" value="ECO:0007669"/>
    <property type="project" value="InterPro"/>
</dbReference>
<comment type="caution">
    <text evidence="2">The sequence shown here is derived from an EMBL/GenBank/DDBJ whole genome shotgun (WGS) entry which is preliminary data.</text>
</comment>
<dbReference type="Gene3D" id="3.40.50.300">
    <property type="entry name" value="P-loop containing nucleotide triphosphate hydrolases"/>
    <property type="match status" value="1"/>
</dbReference>
<gene>
    <name evidence="2" type="primary">udk</name>
    <name evidence="2" type="ORF">GCM10007971_19190</name>
</gene>
<reference evidence="2" key="2">
    <citation type="submission" date="2020-09" db="EMBL/GenBank/DDBJ databases">
        <authorList>
            <person name="Sun Q."/>
            <person name="Ohkuma M."/>
        </authorList>
    </citation>
    <scope>NUCLEOTIDE SEQUENCE</scope>
    <source>
        <strain evidence="2">JCM 17251</strain>
    </source>
</reference>
<dbReference type="Proteomes" id="UP000624041">
    <property type="component" value="Unassembled WGS sequence"/>
</dbReference>
<sequence length="204" mass="24361">MNELVNEILTKYDTRRAEAPYLVGVDGLGGAGKTTLVQQLKAELESTAKVVVLHMDNHIVERNKRYDTGYEEWYEYYFLQWDIEMLEEELFKKVYNNESKLTLPFYDISVDQHKRNTISISEDSIILIEGIFLQRKEWKPYFDFIVFVNCSKEKRFARIVKRDTYLGDNQIILEKYKKRYWLAEDYYLETENPVKSADIVYNCL</sequence>
<keyword evidence="2" id="KW-0418">Kinase</keyword>
<dbReference type="NCBIfam" id="NF005807">
    <property type="entry name" value="PRK07667.1"/>
    <property type="match status" value="1"/>
</dbReference>
<dbReference type="Pfam" id="PF00485">
    <property type="entry name" value="PRK"/>
    <property type="match status" value="1"/>
</dbReference>
<evidence type="ECO:0000313" key="2">
    <source>
        <dbReference type="EMBL" id="GGN57824.1"/>
    </source>
</evidence>
<accession>A0A917XXQ8</accession>
<dbReference type="AlphaFoldDB" id="A0A917XXQ8"/>
<protein>
    <submittedName>
        <fullName evidence="2">Uridine kinase</fullName>
    </submittedName>
</protein>
<dbReference type="InterPro" id="IPR006083">
    <property type="entry name" value="PRK/URK"/>
</dbReference>
<feature type="domain" description="Phosphoribulokinase/uridine kinase" evidence="1">
    <location>
        <begin position="23"/>
        <end position="164"/>
    </location>
</feature>
<name>A0A917XXQ8_9BACI</name>
<keyword evidence="3" id="KW-1185">Reference proteome</keyword>
<dbReference type="GO" id="GO:0016301">
    <property type="term" value="F:kinase activity"/>
    <property type="evidence" value="ECO:0007669"/>
    <property type="project" value="UniProtKB-KW"/>
</dbReference>
<evidence type="ECO:0000259" key="1">
    <source>
        <dbReference type="Pfam" id="PF00485"/>
    </source>
</evidence>
<keyword evidence="2" id="KW-0808">Transferase</keyword>
<dbReference type="PANTHER" id="PTHR10285">
    <property type="entry name" value="URIDINE KINASE"/>
    <property type="match status" value="1"/>
</dbReference>
<dbReference type="EMBL" id="BMOS01000011">
    <property type="protein sequence ID" value="GGN57824.1"/>
    <property type="molecule type" value="Genomic_DNA"/>
</dbReference>
<evidence type="ECO:0000313" key="3">
    <source>
        <dbReference type="Proteomes" id="UP000624041"/>
    </source>
</evidence>
<organism evidence="2 3">
    <name type="scientific">Oceanobacillus indicireducens</name>
    <dbReference type="NCBI Taxonomy" id="1004261"/>
    <lineage>
        <taxon>Bacteria</taxon>
        <taxon>Bacillati</taxon>
        <taxon>Bacillota</taxon>
        <taxon>Bacilli</taxon>
        <taxon>Bacillales</taxon>
        <taxon>Bacillaceae</taxon>
        <taxon>Oceanobacillus</taxon>
    </lineage>
</organism>
<dbReference type="InterPro" id="IPR027417">
    <property type="entry name" value="P-loop_NTPase"/>
</dbReference>
<proteinExistence type="predicted"/>